<sequence length="62" mass="6808">VLLLACSICLISSSSSSFVTVLVFFLFLFGFCSCSSIDTVSKTKITKSNCSIMLDFIIKQNR</sequence>
<proteinExistence type="predicted"/>
<evidence type="ECO:0000313" key="2">
    <source>
        <dbReference type="EMBL" id="RNA21204.1"/>
    </source>
</evidence>
<keyword evidence="1" id="KW-1133">Transmembrane helix</keyword>
<accession>A0A3M7RCS2</accession>
<evidence type="ECO:0000313" key="3">
    <source>
        <dbReference type="Proteomes" id="UP000276133"/>
    </source>
</evidence>
<reference evidence="2 3" key="1">
    <citation type="journal article" date="2018" name="Sci. Rep.">
        <title>Genomic signatures of local adaptation to the degree of environmental predictability in rotifers.</title>
        <authorList>
            <person name="Franch-Gras L."/>
            <person name="Hahn C."/>
            <person name="Garcia-Roger E.M."/>
            <person name="Carmona M.J."/>
            <person name="Serra M."/>
            <person name="Gomez A."/>
        </authorList>
    </citation>
    <scope>NUCLEOTIDE SEQUENCE [LARGE SCALE GENOMIC DNA]</scope>
    <source>
        <strain evidence="2">HYR1</strain>
    </source>
</reference>
<keyword evidence="3" id="KW-1185">Reference proteome</keyword>
<feature type="transmembrane region" description="Helical" evidence="1">
    <location>
        <begin position="17"/>
        <end position="37"/>
    </location>
</feature>
<dbReference type="EMBL" id="REGN01003713">
    <property type="protein sequence ID" value="RNA21204.1"/>
    <property type="molecule type" value="Genomic_DNA"/>
</dbReference>
<dbReference type="AlphaFoldDB" id="A0A3M7RCS2"/>
<evidence type="ECO:0000256" key="1">
    <source>
        <dbReference type="SAM" id="Phobius"/>
    </source>
</evidence>
<protein>
    <submittedName>
        <fullName evidence="2">Uncharacterized protein</fullName>
    </submittedName>
</protein>
<gene>
    <name evidence="2" type="ORF">BpHYR1_029243</name>
</gene>
<dbReference type="Proteomes" id="UP000276133">
    <property type="component" value="Unassembled WGS sequence"/>
</dbReference>
<name>A0A3M7RCS2_BRAPC</name>
<keyword evidence="1" id="KW-0472">Membrane</keyword>
<feature type="non-terminal residue" evidence="2">
    <location>
        <position position="1"/>
    </location>
</feature>
<organism evidence="2 3">
    <name type="scientific">Brachionus plicatilis</name>
    <name type="common">Marine rotifer</name>
    <name type="synonym">Brachionus muelleri</name>
    <dbReference type="NCBI Taxonomy" id="10195"/>
    <lineage>
        <taxon>Eukaryota</taxon>
        <taxon>Metazoa</taxon>
        <taxon>Spiralia</taxon>
        <taxon>Gnathifera</taxon>
        <taxon>Rotifera</taxon>
        <taxon>Eurotatoria</taxon>
        <taxon>Monogononta</taxon>
        <taxon>Pseudotrocha</taxon>
        <taxon>Ploima</taxon>
        <taxon>Brachionidae</taxon>
        <taxon>Brachionus</taxon>
    </lineage>
</organism>
<keyword evidence="1" id="KW-0812">Transmembrane</keyword>
<comment type="caution">
    <text evidence="2">The sequence shown here is derived from an EMBL/GenBank/DDBJ whole genome shotgun (WGS) entry which is preliminary data.</text>
</comment>